<dbReference type="EMBL" id="CABFOC020000005">
    <property type="protein sequence ID" value="CAH0044282.1"/>
    <property type="molecule type" value="Genomic_DNA"/>
</dbReference>
<keyword evidence="4 7" id="KW-0472">Membrane</keyword>
<dbReference type="Proteomes" id="UP000775872">
    <property type="component" value="Unassembled WGS sequence"/>
</dbReference>
<evidence type="ECO:0000256" key="7">
    <source>
        <dbReference type="SAM" id="Phobius"/>
    </source>
</evidence>
<evidence type="ECO:0000256" key="5">
    <source>
        <dbReference type="ARBA" id="ARBA00038359"/>
    </source>
</evidence>
<comment type="subcellular location">
    <subcellularLocation>
        <location evidence="1">Membrane</location>
        <topology evidence="1">Multi-pass membrane protein</topology>
    </subcellularLocation>
</comment>
<evidence type="ECO:0000256" key="4">
    <source>
        <dbReference type="ARBA" id="ARBA00023136"/>
    </source>
</evidence>
<dbReference type="InterPro" id="IPR052337">
    <property type="entry name" value="SAT4-like"/>
</dbReference>
<comment type="similarity">
    <text evidence="5">Belongs to the SAT4 family.</text>
</comment>
<dbReference type="PANTHER" id="PTHR33048">
    <property type="entry name" value="PTH11-LIKE INTEGRAL MEMBRANE PROTEIN (AFU_ORTHOLOGUE AFUA_5G11245)"/>
    <property type="match status" value="1"/>
</dbReference>
<sequence length="441" mass="48312">MSDSGETSVPSPEFLSQSRGPSIRGVIWVSVVCSIIIVIMRVHTRIFLRRVFGIDDWFIVLAMVSKDLLSEKPSLILEGISSSHGGIKADSLTGTLILQVLIVAYGAVVELAVQKGLGRHLQWMLMDAPENLVSLALLGQISQPFVVMSCAMGKVSFSLTLMRLAAQRWIHTLLWFLVISMTTLHVLISIIVFVRCKDPRSTWDTTIVSECWHPETYLNVMYFIGAYSAATDFILALLPWAMLWNLNMKKKEKFGVAIAMSLGVFAGTTAIIKCTKLRANATSKDPTFDVGELLWWAGAENGLIITAACLPTLRPLMRAMFPSTVRSSGNNNNSYPLKNVSNNANMFTPKKQGQWTAIIESEGGQPDTAFDNQSDRSILNQRQSGGSHIRGGASNLSMSSSKDNNALGGLREGGGSDGRPPTQIHRTFEVNVSYQQNGQNV</sequence>
<evidence type="ECO:0000256" key="1">
    <source>
        <dbReference type="ARBA" id="ARBA00004141"/>
    </source>
</evidence>
<keyword evidence="2 7" id="KW-0812">Transmembrane</keyword>
<feature type="transmembrane region" description="Helical" evidence="7">
    <location>
        <begin position="254"/>
        <end position="273"/>
    </location>
</feature>
<feature type="domain" description="Rhodopsin" evidence="8">
    <location>
        <begin position="88"/>
        <end position="318"/>
    </location>
</feature>
<dbReference type="AlphaFoldDB" id="A0A9N9W4C5"/>
<evidence type="ECO:0000313" key="10">
    <source>
        <dbReference type="Proteomes" id="UP000775872"/>
    </source>
</evidence>
<evidence type="ECO:0000256" key="6">
    <source>
        <dbReference type="SAM" id="MobiDB-lite"/>
    </source>
</evidence>
<name>A0A9N9W4C5_9HYPO</name>
<dbReference type="PANTHER" id="PTHR33048:SF42">
    <property type="entry name" value="INTEGRAL MEMBRANE PROTEIN"/>
    <property type="match status" value="1"/>
</dbReference>
<feature type="transmembrane region" description="Helical" evidence="7">
    <location>
        <begin position="22"/>
        <end position="40"/>
    </location>
</feature>
<reference evidence="9" key="1">
    <citation type="submission" date="2021-10" db="EMBL/GenBank/DDBJ databases">
        <authorList>
            <person name="Piombo E."/>
        </authorList>
    </citation>
    <scope>NUCLEOTIDE SEQUENCE</scope>
</reference>
<dbReference type="InterPro" id="IPR049326">
    <property type="entry name" value="Rhodopsin_dom_fungi"/>
</dbReference>
<feature type="compositionally biased region" description="Polar residues" evidence="6">
    <location>
        <begin position="394"/>
        <end position="404"/>
    </location>
</feature>
<evidence type="ECO:0000256" key="2">
    <source>
        <dbReference type="ARBA" id="ARBA00022692"/>
    </source>
</evidence>
<evidence type="ECO:0000313" key="9">
    <source>
        <dbReference type="EMBL" id="CAH0044282.1"/>
    </source>
</evidence>
<organism evidence="9 10">
    <name type="scientific">Clonostachys solani</name>
    <dbReference type="NCBI Taxonomy" id="160281"/>
    <lineage>
        <taxon>Eukaryota</taxon>
        <taxon>Fungi</taxon>
        <taxon>Dikarya</taxon>
        <taxon>Ascomycota</taxon>
        <taxon>Pezizomycotina</taxon>
        <taxon>Sordariomycetes</taxon>
        <taxon>Hypocreomycetidae</taxon>
        <taxon>Hypocreales</taxon>
        <taxon>Bionectriaceae</taxon>
        <taxon>Clonostachys</taxon>
    </lineage>
</organism>
<keyword evidence="3 7" id="KW-1133">Transmembrane helix</keyword>
<feature type="transmembrane region" description="Helical" evidence="7">
    <location>
        <begin position="220"/>
        <end position="242"/>
    </location>
</feature>
<keyword evidence="10" id="KW-1185">Reference proteome</keyword>
<accession>A0A9N9W4C5</accession>
<feature type="transmembrane region" description="Helical" evidence="7">
    <location>
        <begin position="173"/>
        <end position="194"/>
    </location>
</feature>
<dbReference type="GO" id="GO:0016020">
    <property type="term" value="C:membrane"/>
    <property type="evidence" value="ECO:0007669"/>
    <property type="project" value="UniProtKB-SubCell"/>
</dbReference>
<protein>
    <recommendedName>
        <fullName evidence="8">Rhodopsin domain-containing protein</fullName>
    </recommendedName>
</protein>
<proteinExistence type="inferred from homology"/>
<gene>
    <name evidence="9" type="ORF">CSOL1703_00010022</name>
</gene>
<dbReference type="OrthoDB" id="5417887at2759"/>
<feature type="region of interest" description="Disordered" evidence="6">
    <location>
        <begin position="382"/>
        <end position="423"/>
    </location>
</feature>
<dbReference type="Pfam" id="PF20684">
    <property type="entry name" value="Fung_rhodopsin"/>
    <property type="match status" value="1"/>
</dbReference>
<comment type="caution">
    <text evidence="9">The sequence shown here is derived from an EMBL/GenBank/DDBJ whole genome shotgun (WGS) entry which is preliminary data.</text>
</comment>
<evidence type="ECO:0000256" key="3">
    <source>
        <dbReference type="ARBA" id="ARBA00022989"/>
    </source>
</evidence>
<evidence type="ECO:0000259" key="8">
    <source>
        <dbReference type="Pfam" id="PF20684"/>
    </source>
</evidence>